<proteinExistence type="predicted"/>
<accession>A0A6J5P2S5</accession>
<dbReference type="GO" id="GO:0016787">
    <property type="term" value="F:hydrolase activity"/>
    <property type="evidence" value="ECO:0007669"/>
    <property type="project" value="UniProtKB-KW"/>
</dbReference>
<dbReference type="SMART" id="SM00487">
    <property type="entry name" value="DEXDc"/>
    <property type="match status" value="1"/>
</dbReference>
<evidence type="ECO:0000313" key="4">
    <source>
        <dbReference type="EMBL" id="CAB4166220.1"/>
    </source>
</evidence>
<dbReference type="PANTHER" id="PTHR45766:SF6">
    <property type="entry name" value="SWI_SNF-RELATED MATRIX-ASSOCIATED ACTIN-DEPENDENT REGULATOR OF CHROMATIN SUBFAMILY A-LIKE PROTEIN 1"/>
    <property type="match status" value="1"/>
</dbReference>
<protein>
    <submittedName>
        <fullName evidence="4">DEXDc domain containing protein</fullName>
    </submittedName>
</protein>
<dbReference type="PANTHER" id="PTHR45766">
    <property type="entry name" value="DNA ANNEALING HELICASE AND ENDONUCLEASE ZRANB3 FAMILY MEMBER"/>
    <property type="match status" value="1"/>
</dbReference>
<feature type="region of interest" description="Disordered" evidence="2">
    <location>
        <begin position="17"/>
        <end position="59"/>
    </location>
</feature>
<dbReference type="EMBL" id="LR796794">
    <property type="protein sequence ID" value="CAB4166220.1"/>
    <property type="molecule type" value="Genomic_DNA"/>
</dbReference>
<dbReference type="InterPro" id="IPR014001">
    <property type="entry name" value="Helicase_ATP-bd"/>
</dbReference>
<feature type="domain" description="Helicase ATP-binding" evidence="3">
    <location>
        <begin position="125"/>
        <end position="272"/>
    </location>
</feature>
<dbReference type="Gene3D" id="3.40.50.300">
    <property type="entry name" value="P-loop containing nucleotide triphosphate hydrolases"/>
    <property type="match status" value="2"/>
</dbReference>
<feature type="compositionally biased region" description="Low complexity" evidence="2">
    <location>
        <begin position="39"/>
        <end position="59"/>
    </location>
</feature>
<evidence type="ECO:0000256" key="2">
    <source>
        <dbReference type="SAM" id="MobiDB-lite"/>
    </source>
</evidence>
<sequence>MRGVDCAPVKERAVLREVLGAPEGEGRDGGQRGGDGEAAEGLEGAAAGGDRSATGGASMGGASRAGWGVGAGADDRAGLGDVGRGAVVSGYRAFLDAKHVEPELSGIPGEFDLNRKLFGFQRHSITRALNAGKFALFTECGSGKTAMQAEWARQVCQHTDGDALILAPLAVTAQTVAEGAKFGIEITQCRSQKDVRPGVNVANYDMLKHFDAAHFKAVVLDESSILKNFTGATRRLLQDSFAATPYKLCCSATPSPNDHMELGNHSEFLDIMSGGQMLMRWFLNDTMKAGGYRLKGHAEADYWRWVASWSVCMEKPSDLGFSDDGWNMPELRIHEEIVSVDQSINANGQLFRVADVSATGLHQEMRLTAPARAARVAEIIGDSDEPWCIWCNTNYEADELMRVIDGAVEVRGDERTESKEEKLLGFTNRAFSRIVTKPSIAGFGMNWQHCNKHIFCGLSYSYEQFYQAVRRSWRFGQTRPVDAYMVIAETEGPVLKTIREKQKKHEEMKAAMVHAMADIQNRTGRRQLASAQGTKTMTLPRWI</sequence>
<name>A0A6J5P2S5_9CAUD</name>
<dbReference type="SUPFAM" id="SSF52540">
    <property type="entry name" value="P-loop containing nucleoside triphosphate hydrolases"/>
    <property type="match status" value="2"/>
</dbReference>
<evidence type="ECO:0000256" key="1">
    <source>
        <dbReference type="ARBA" id="ARBA00022801"/>
    </source>
</evidence>
<dbReference type="PROSITE" id="PS51192">
    <property type="entry name" value="HELICASE_ATP_BIND_1"/>
    <property type="match status" value="1"/>
</dbReference>
<dbReference type="InterPro" id="IPR027417">
    <property type="entry name" value="P-loop_NTPase"/>
</dbReference>
<evidence type="ECO:0000259" key="3">
    <source>
        <dbReference type="PROSITE" id="PS51192"/>
    </source>
</evidence>
<reference evidence="4" key="1">
    <citation type="submission" date="2020-04" db="EMBL/GenBank/DDBJ databases">
        <authorList>
            <person name="Chiriac C."/>
            <person name="Salcher M."/>
            <person name="Ghai R."/>
            <person name="Kavagutti S V."/>
        </authorList>
    </citation>
    <scope>NUCLEOTIDE SEQUENCE</scope>
</reference>
<gene>
    <name evidence="4" type="ORF">UFOVP836_20</name>
</gene>
<keyword evidence="1" id="KW-0378">Hydrolase</keyword>
<organism evidence="4">
    <name type="scientific">uncultured Caudovirales phage</name>
    <dbReference type="NCBI Taxonomy" id="2100421"/>
    <lineage>
        <taxon>Viruses</taxon>
        <taxon>Duplodnaviria</taxon>
        <taxon>Heunggongvirae</taxon>
        <taxon>Uroviricota</taxon>
        <taxon>Caudoviricetes</taxon>
        <taxon>Peduoviridae</taxon>
        <taxon>Maltschvirus</taxon>
        <taxon>Maltschvirus maltsch</taxon>
    </lineage>
</organism>